<accession>A0A645G747</accession>
<dbReference type="GO" id="GO:1902201">
    <property type="term" value="P:negative regulation of bacterial-type flagellum-dependent cell motility"/>
    <property type="evidence" value="ECO:0007669"/>
    <property type="project" value="TreeGrafter"/>
</dbReference>
<proteinExistence type="predicted"/>
<dbReference type="InterPro" id="IPR050469">
    <property type="entry name" value="Diguanylate_Cyclase"/>
</dbReference>
<dbReference type="GO" id="GO:0005886">
    <property type="term" value="C:plasma membrane"/>
    <property type="evidence" value="ECO:0007669"/>
    <property type="project" value="TreeGrafter"/>
</dbReference>
<dbReference type="Gene3D" id="3.30.70.270">
    <property type="match status" value="1"/>
</dbReference>
<protein>
    <recommendedName>
        <fullName evidence="2">GGDEF domain-containing protein</fullName>
    </recommendedName>
</protein>
<dbReference type="AlphaFoldDB" id="A0A645G747"/>
<dbReference type="PROSITE" id="PS50887">
    <property type="entry name" value="GGDEF"/>
    <property type="match status" value="1"/>
</dbReference>
<dbReference type="NCBIfam" id="TIGR00254">
    <property type="entry name" value="GGDEF"/>
    <property type="match status" value="1"/>
</dbReference>
<dbReference type="GO" id="GO:0043709">
    <property type="term" value="P:cell adhesion involved in single-species biofilm formation"/>
    <property type="evidence" value="ECO:0007669"/>
    <property type="project" value="TreeGrafter"/>
</dbReference>
<evidence type="ECO:0000256" key="1">
    <source>
        <dbReference type="SAM" id="Coils"/>
    </source>
</evidence>
<sequence length="91" mass="10548">MKMEMDSSYIFGRMAGDEFIIFIQSGDEKSAVKIIEEVRESYRKERIGKINLDFSYGIVQADDGIDNLQDLVQKADEKMYEVKNIKKKKTS</sequence>
<dbReference type="GO" id="GO:0052621">
    <property type="term" value="F:diguanylate cyclase activity"/>
    <property type="evidence" value="ECO:0007669"/>
    <property type="project" value="TreeGrafter"/>
</dbReference>
<dbReference type="SUPFAM" id="SSF55073">
    <property type="entry name" value="Nucleotide cyclase"/>
    <property type="match status" value="1"/>
</dbReference>
<dbReference type="InterPro" id="IPR029787">
    <property type="entry name" value="Nucleotide_cyclase"/>
</dbReference>
<dbReference type="InterPro" id="IPR000160">
    <property type="entry name" value="GGDEF_dom"/>
</dbReference>
<dbReference type="Pfam" id="PF00990">
    <property type="entry name" value="GGDEF"/>
    <property type="match status" value="1"/>
</dbReference>
<evidence type="ECO:0000259" key="2">
    <source>
        <dbReference type="PROSITE" id="PS50887"/>
    </source>
</evidence>
<dbReference type="PANTHER" id="PTHR45138:SF6">
    <property type="entry name" value="DIGUANYLATE CYCLASE DGCN"/>
    <property type="match status" value="1"/>
</dbReference>
<gene>
    <name evidence="3" type="ORF">SDC9_169181</name>
</gene>
<feature type="domain" description="GGDEF" evidence="2">
    <location>
        <begin position="1"/>
        <end position="91"/>
    </location>
</feature>
<keyword evidence="1" id="KW-0175">Coiled coil</keyword>
<organism evidence="3">
    <name type="scientific">bioreactor metagenome</name>
    <dbReference type="NCBI Taxonomy" id="1076179"/>
    <lineage>
        <taxon>unclassified sequences</taxon>
        <taxon>metagenomes</taxon>
        <taxon>ecological metagenomes</taxon>
    </lineage>
</organism>
<evidence type="ECO:0000313" key="3">
    <source>
        <dbReference type="EMBL" id="MPN21800.1"/>
    </source>
</evidence>
<dbReference type="InterPro" id="IPR043128">
    <property type="entry name" value="Rev_trsase/Diguanyl_cyclase"/>
</dbReference>
<comment type="caution">
    <text evidence="3">The sequence shown here is derived from an EMBL/GenBank/DDBJ whole genome shotgun (WGS) entry which is preliminary data.</text>
</comment>
<reference evidence="3" key="1">
    <citation type="submission" date="2019-08" db="EMBL/GenBank/DDBJ databases">
        <authorList>
            <person name="Kucharzyk K."/>
            <person name="Murdoch R.W."/>
            <person name="Higgins S."/>
            <person name="Loffler F."/>
        </authorList>
    </citation>
    <scope>NUCLEOTIDE SEQUENCE</scope>
</reference>
<name>A0A645G747_9ZZZZ</name>
<dbReference type="PANTHER" id="PTHR45138">
    <property type="entry name" value="REGULATORY COMPONENTS OF SENSORY TRANSDUCTION SYSTEM"/>
    <property type="match status" value="1"/>
</dbReference>
<feature type="coiled-coil region" evidence="1">
    <location>
        <begin position="58"/>
        <end position="88"/>
    </location>
</feature>
<dbReference type="EMBL" id="VSSQ01069863">
    <property type="protein sequence ID" value="MPN21800.1"/>
    <property type="molecule type" value="Genomic_DNA"/>
</dbReference>